<dbReference type="AlphaFoldDB" id="A0A3M9MCZ3"/>
<reference evidence="1 2" key="1">
    <citation type="submission" date="2018-11" db="EMBL/GenBank/DDBJ databases">
        <title>Rufibacter latericius sp. nov., isolated from water in Baiyang Lake.</title>
        <authorList>
            <person name="Yang Y."/>
        </authorList>
    </citation>
    <scope>NUCLEOTIDE SEQUENCE [LARGE SCALE GENOMIC DNA]</scope>
    <source>
        <strain evidence="1 2">R-22-1c-1</strain>
    </source>
</reference>
<sequence>MTSYAEIEFNYPQNNGVVKRSSSLILTVEGDINIKADNIFNNLTNLGDRVKAAELDRLEQNGEIVIIDKSTDRVKYKIL</sequence>
<dbReference type="Proteomes" id="UP000272117">
    <property type="component" value="Unassembled WGS sequence"/>
</dbReference>
<dbReference type="EMBL" id="RJJD01000015">
    <property type="protein sequence ID" value="RNI23384.1"/>
    <property type="molecule type" value="Genomic_DNA"/>
</dbReference>
<evidence type="ECO:0000313" key="1">
    <source>
        <dbReference type="EMBL" id="RNI23384.1"/>
    </source>
</evidence>
<evidence type="ECO:0000313" key="2">
    <source>
        <dbReference type="Proteomes" id="UP000272117"/>
    </source>
</evidence>
<gene>
    <name evidence="1" type="ORF">EFB08_17705</name>
</gene>
<keyword evidence="2" id="KW-1185">Reference proteome</keyword>
<organism evidence="1 2">
    <name type="scientific">Rufibacter latericius</name>
    <dbReference type="NCBI Taxonomy" id="2487040"/>
    <lineage>
        <taxon>Bacteria</taxon>
        <taxon>Pseudomonadati</taxon>
        <taxon>Bacteroidota</taxon>
        <taxon>Cytophagia</taxon>
        <taxon>Cytophagales</taxon>
        <taxon>Hymenobacteraceae</taxon>
        <taxon>Rufibacter</taxon>
    </lineage>
</organism>
<accession>A0A3M9MCZ3</accession>
<comment type="caution">
    <text evidence="1">The sequence shown here is derived from an EMBL/GenBank/DDBJ whole genome shotgun (WGS) entry which is preliminary data.</text>
</comment>
<proteinExistence type="predicted"/>
<protein>
    <submittedName>
        <fullName evidence="1">Uncharacterized protein</fullName>
    </submittedName>
</protein>
<dbReference type="RefSeq" id="WP_123128308.1">
    <property type="nucleotide sequence ID" value="NZ_RJJD01000015.1"/>
</dbReference>
<name>A0A3M9MCZ3_9BACT</name>